<name>A0A174RQM3_9FIRM</name>
<evidence type="ECO:0000313" key="2">
    <source>
        <dbReference type="Proteomes" id="UP000095762"/>
    </source>
</evidence>
<gene>
    <name evidence="1" type="ORF">ERS852569_01085</name>
</gene>
<dbReference type="AlphaFoldDB" id="A0A174RQM3"/>
<evidence type="ECO:0000313" key="1">
    <source>
        <dbReference type="EMBL" id="CUP87822.1"/>
    </source>
</evidence>
<dbReference type="Proteomes" id="UP000095762">
    <property type="component" value="Unassembled WGS sequence"/>
</dbReference>
<sequence>MKCRYMDELTGGRGITFATGTPVSNSMTELYTIMRYLQYDTLMRMGMGHFDS</sequence>
<dbReference type="EMBL" id="CZBP01000006">
    <property type="protein sequence ID" value="CUP87822.1"/>
    <property type="molecule type" value="Genomic_DNA"/>
</dbReference>
<organism evidence="1 2">
    <name type="scientific">Blautia obeum</name>
    <dbReference type="NCBI Taxonomy" id="40520"/>
    <lineage>
        <taxon>Bacteria</taxon>
        <taxon>Bacillati</taxon>
        <taxon>Bacillota</taxon>
        <taxon>Clostridia</taxon>
        <taxon>Lachnospirales</taxon>
        <taxon>Lachnospiraceae</taxon>
        <taxon>Blautia</taxon>
    </lineage>
</organism>
<reference evidence="1 2" key="1">
    <citation type="submission" date="2015-09" db="EMBL/GenBank/DDBJ databases">
        <authorList>
            <consortium name="Pathogen Informatics"/>
        </authorList>
    </citation>
    <scope>NUCLEOTIDE SEQUENCE [LARGE SCALE GENOMIC DNA]</scope>
    <source>
        <strain evidence="1 2">2789STDY5834957</strain>
    </source>
</reference>
<proteinExistence type="predicted"/>
<protein>
    <submittedName>
        <fullName evidence="1">Uncharacterized conserved protein</fullName>
    </submittedName>
</protein>
<accession>A0A174RQM3</accession>